<dbReference type="PROSITE" id="PS50268">
    <property type="entry name" value="CADHERIN_2"/>
    <property type="match status" value="1"/>
</dbReference>
<dbReference type="GO" id="GO:0016020">
    <property type="term" value="C:membrane"/>
    <property type="evidence" value="ECO:0007669"/>
    <property type="project" value="InterPro"/>
</dbReference>
<dbReference type="InterPro" id="IPR015919">
    <property type="entry name" value="Cadherin-like_sf"/>
</dbReference>
<evidence type="ECO:0000256" key="1">
    <source>
        <dbReference type="PROSITE-ProRule" id="PRU00043"/>
    </source>
</evidence>
<reference evidence="3 4" key="1">
    <citation type="submission" date="2015-09" db="EMBL/GenBank/DDBJ databases">
        <title>Draft genome of the scarab beetle Oryctes borbonicus.</title>
        <authorList>
            <person name="Meyer J.M."/>
            <person name="Markov G.V."/>
            <person name="Baskaran P."/>
            <person name="Herrmann M."/>
            <person name="Sommer R.J."/>
            <person name="Roedelsperger C."/>
        </authorList>
    </citation>
    <scope>NUCLEOTIDE SEQUENCE [LARGE SCALE GENOMIC DNA]</scope>
    <source>
        <strain evidence="3">OB123</strain>
        <tissue evidence="3">Whole animal</tissue>
    </source>
</reference>
<dbReference type="GO" id="GO:0005509">
    <property type="term" value="F:calcium ion binding"/>
    <property type="evidence" value="ECO:0007669"/>
    <property type="project" value="UniProtKB-UniRule"/>
</dbReference>
<name>A0A0T6B5Q3_9SCAR</name>
<evidence type="ECO:0000259" key="2">
    <source>
        <dbReference type="PROSITE" id="PS50268"/>
    </source>
</evidence>
<accession>A0A0T6B5Q3</accession>
<dbReference type="Gene3D" id="2.60.40.60">
    <property type="entry name" value="Cadherins"/>
    <property type="match status" value="1"/>
</dbReference>
<dbReference type="Proteomes" id="UP000051574">
    <property type="component" value="Unassembled WGS sequence"/>
</dbReference>
<evidence type="ECO:0000313" key="4">
    <source>
        <dbReference type="Proteomes" id="UP000051574"/>
    </source>
</evidence>
<evidence type="ECO:0000313" key="3">
    <source>
        <dbReference type="EMBL" id="KRT82720.1"/>
    </source>
</evidence>
<dbReference type="SUPFAM" id="SSF49313">
    <property type="entry name" value="Cadherin-like"/>
    <property type="match status" value="1"/>
</dbReference>
<feature type="domain" description="Cadherin" evidence="2">
    <location>
        <begin position="11"/>
        <end position="120"/>
    </location>
</feature>
<dbReference type="InterPro" id="IPR002126">
    <property type="entry name" value="Cadherin-like_dom"/>
</dbReference>
<proteinExistence type="predicted"/>
<sequence length="184" mass="20113">LTTRLINDKDESLLQDELIGQIEAHDDDEAGTVNTRINFELLSITPPTGKEIPPGMFYLDNPNPDAGTVNLKTSINLEGYHGTYILEIKTEDEGINPGSLSSIGTVAVEIKTYNFKDPLFLNLINGQKLFLATLQDTNSRLQLYSGEPLSDFVATDQQGNKYALRVTISSDESGLFAIQTGSST</sequence>
<gene>
    <name evidence="3" type="ORF">AMK59_3049</name>
</gene>
<feature type="non-terminal residue" evidence="3">
    <location>
        <position position="1"/>
    </location>
</feature>
<organism evidence="3 4">
    <name type="scientific">Oryctes borbonicus</name>
    <dbReference type="NCBI Taxonomy" id="1629725"/>
    <lineage>
        <taxon>Eukaryota</taxon>
        <taxon>Metazoa</taxon>
        <taxon>Ecdysozoa</taxon>
        <taxon>Arthropoda</taxon>
        <taxon>Hexapoda</taxon>
        <taxon>Insecta</taxon>
        <taxon>Pterygota</taxon>
        <taxon>Neoptera</taxon>
        <taxon>Endopterygota</taxon>
        <taxon>Coleoptera</taxon>
        <taxon>Polyphaga</taxon>
        <taxon>Scarabaeiformia</taxon>
        <taxon>Scarabaeidae</taxon>
        <taxon>Dynastinae</taxon>
        <taxon>Oryctes</taxon>
    </lineage>
</organism>
<comment type="caution">
    <text evidence="3">The sequence shown here is derived from an EMBL/GenBank/DDBJ whole genome shotgun (WGS) entry which is preliminary data.</text>
</comment>
<keyword evidence="1" id="KW-0106">Calcium</keyword>
<protein>
    <recommendedName>
        <fullName evidence="2">Cadherin domain-containing protein</fullName>
    </recommendedName>
</protein>
<dbReference type="OrthoDB" id="6379298at2759"/>
<feature type="non-terminal residue" evidence="3">
    <location>
        <position position="184"/>
    </location>
</feature>
<keyword evidence="4" id="KW-1185">Reference proteome</keyword>
<dbReference type="GO" id="GO:0007156">
    <property type="term" value="P:homophilic cell adhesion via plasma membrane adhesion molecules"/>
    <property type="evidence" value="ECO:0007669"/>
    <property type="project" value="InterPro"/>
</dbReference>
<dbReference type="EMBL" id="LJIG01009618">
    <property type="protein sequence ID" value="KRT82720.1"/>
    <property type="molecule type" value="Genomic_DNA"/>
</dbReference>
<dbReference type="AlphaFoldDB" id="A0A0T6B5Q3"/>